<dbReference type="RefSeq" id="WP_162670034.1">
    <property type="nucleotide sequence ID" value="NZ_LR593886.1"/>
</dbReference>
<protein>
    <submittedName>
        <fullName evidence="2">Uncharacterized protein</fullName>
    </submittedName>
</protein>
<feature type="signal peptide" evidence="1">
    <location>
        <begin position="1"/>
        <end position="22"/>
    </location>
</feature>
<reference evidence="2 3" key="1">
    <citation type="submission" date="2019-05" db="EMBL/GenBank/DDBJ databases">
        <authorList>
            <consortium name="Science for Life Laboratories"/>
        </authorList>
    </citation>
    <scope>NUCLEOTIDE SEQUENCE [LARGE SCALE GENOMIC DNA]</scope>
    <source>
        <strain evidence="2">Soil9</strain>
    </source>
</reference>
<evidence type="ECO:0000256" key="1">
    <source>
        <dbReference type="SAM" id="SignalP"/>
    </source>
</evidence>
<proteinExistence type="predicted"/>
<feature type="chain" id="PRO_5026699378" evidence="1">
    <location>
        <begin position="23"/>
        <end position="346"/>
    </location>
</feature>
<dbReference type="EMBL" id="LR593886">
    <property type="protein sequence ID" value="VTR95641.1"/>
    <property type="molecule type" value="Genomic_DNA"/>
</dbReference>
<gene>
    <name evidence="2" type="ORF">SOIL9_20730</name>
</gene>
<accession>A0A6P2D2X5</accession>
<dbReference type="KEGG" id="gms:SOIL9_20730"/>
<name>A0A6P2D2X5_9BACT</name>
<organism evidence="2 3">
    <name type="scientific">Gemmata massiliana</name>
    <dbReference type="NCBI Taxonomy" id="1210884"/>
    <lineage>
        <taxon>Bacteria</taxon>
        <taxon>Pseudomonadati</taxon>
        <taxon>Planctomycetota</taxon>
        <taxon>Planctomycetia</taxon>
        <taxon>Gemmatales</taxon>
        <taxon>Gemmataceae</taxon>
        <taxon>Gemmata</taxon>
    </lineage>
</organism>
<evidence type="ECO:0000313" key="2">
    <source>
        <dbReference type="EMBL" id="VTR95641.1"/>
    </source>
</evidence>
<evidence type="ECO:0000313" key="3">
    <source>
        <dbReference type="Proteomes" id="UP000464178"/>
    </source>
</evidence>
<dbReference type="Proteomes" id="UP000464178">
    <property type="component" value="Chromosome"/>
</dbReference>
<keyword evidence="1" id="KW-0732">Signal</keyword>
<dbReference type="AlphaFoldDB" id="A0A6P2D2X5"/>
<keyword evidence="3" id="KW-1185">Reference proteome</keyword>
<sequence length="346" mass="38536">MFRPQLYCAIAVALVLSPAVTAQDQPETDPPAPTGGRASCVPDALRSTLDALGASSGVPDGFGYSWYPSVSVRGQRARIALSNFQFGATVPFYTTDDDLVFGNGSVRALDFRSNARLPTDRVRFPLALWDAQAGGGYVGQLGSGWSWGTTLNFGTASDRPFNSLAEATISALAFLRAPARDQNAWLFYVVSTSNGQLGRNIPVPGVAYEYHTDRLTTIIGFPFVSIDYHPYRQIQLELIYAALTDLQARASYHVTDEARVFTAFEWANQSWFRAERADRRDQLFLYEKRLEGGVGYRIYQQVDFQLIAGYAFDRFFVENRGLSFRGRNRTDLAPGRFISGQLEFKY</sequence>